<evidence type="ECO:0000313" key="1">
    <source>
        <dbReference type="EMBL" id="GFR39777.1"/>
    </source>
</evidence>
<accession>A0AAD3DG63</accession>
<dbReference type="AlphaFoldDB" id="A0AAD3DG63"/>
<reference evidence="1 2" key="1">
    <citation type="journal article" date="2021" name="Sci. Rep.">
        <title>Genome sequencing of the multicellular alga Astrephomene provides insights into convergent evolution of germ-soma differentiation.</title>
        <authorList>
            <person name="Yamashita S."/>
            <person name="Yamamoto K."/>
            <person name="Matsuzaki R."/>
            <person name="Suzuki S."/>
            <person name="Yamaguchi H."/>
            <person name="Hirooka S."/>
            <person name="Minakuchi Y."/>
            <person name="Miyagishima S."/>
            <person name="Kawachi M."/>
            <person name="Toyoda A."/>
            <person name="Nozaki H."/>
        </authorList>
    </citation>
    <scope>NUCLEOTIDE SEQUENCE [LARGE SCALE GENOMIC DNA]</scope>
    <source>
        <strain evidence="1 2">NIES-4017</strain>
    </source>
</reference>
<dbReference type="Proteomes" id="UP001054857">
    <property type="component" value="Unassembled WGS sequence"/>
</dbReference>
<evidence type="ECO:0000313" key="2">
    <source>
        <dbReference type="Proteomes" id="UP001054857"/>
    </source>
</evidence>
<protein>
    <submittedName>
        <fullName evidence="1">Uncharacterized protein</fullName>
    </submittedName>
</protein>
<comment type="caution">
    <text evidence="1">The sequence shown here is derived from an EMBL/GenBank/DDBJ whole genome shotgun (WGS) entry which is preliminary data.</text>
</comment>
<organism evidence="1 2">
    <name type="scientific">Astrephomene gubernaculifera</name>
    <dbReference type="NCBI Taxonomy" id="47775"/>
    <lineage>
        <taxon>Eukaryota</taxon>
        <taxon>Viridiplantae</taxon>
        <taxon>Chlorophyta</taxon>
        <taxon>core chlorophytes</taxon>
        <taxon>Chlorophyceae</taxon>
        <taxon>CS clade</taxon>
        <taxon>Chlamydomonadales</taxon>
        <taxon>Astrephomenaceae</taxon>
        <taxon>Astrephomene</taxon>
    </lineage>
</organism>
<proteinExistence type="predicted"/>
<name>A0AAD3DG63_9CHLO</name>
<gene>
    <name evidence="1" type="ORF">Agub_g262</name>
</gene>
<sequence length="163" mass="17854">MPEGSTALIKSLSGGLLRWQDLEDGPELPTEGRLEVVFKLGTTTGSSSSKDYSGAWLYSKYVAEKFGMDAPYKQYGLYSCTAAGMLYGASKWRRASLLAQAVLQPDPSQQELLRLMLGATADQFKLAVHYVGRFKAQGVIGAASAPLLWLGYCRASRLYKQRT</sequence>
<keyword evidence="2" id="KW-1185">Reference proteome</keyword>
<dbReference type="EMBL" id="BMAR01000001">
    <property type="protein sequence ID" value="GFR39777.1"/>
    <property type="molecule type" value="Genomic_DNA"/>
</dbReference>